<feature type="compositionally biased region" description="Low complexity" evidence="8">
    <location>
        <begin position="471"/>
        <end position="481"/>
    </location>
</feature>
<feature type="transmembrane region" description="Helical" evidence="9">
    <location>
        <begin position="141"/>
        <end position="162"/>
    </location>
</feature>
<dbReference type="Pfam" id="PF02133">
    <property type="entry name" value="Transp_cyt_pur"/>
    <property type="match status" value="1"/>
</dbReference>
<feature type="compositionally biased region" description="Basic and acidic residues" evidence="8">
    <location>
        <begin position="485"/>
        <end position="496"/>
    </location>
</feature>
<dbReference type="EMBL" id="CP073720">
    <property type="protein sequence ID" value="UWP83367.1"/>
    <property type="molecule type" value="Genomic_DNA"/>
</dbReference>
<keyword evidence="5 9" id="KW-1133">Transmembrane helix</keyword>
<evidence type="ECO:0000256" key="3">
    <source>
        <dbReference type="ARBA" id="ARBA00022448"/>
    </source>
</evidence>
<dbReference type="InterPro" id="IPR001248">
    <property type="entry name" value="Pur-cyt_permease"/>
</dbReference>
<feature type="transmembrane region" description="Helical" evidence="9">
    <location>
        <begin position="438"/>
        <end position="460"/>
    </location>
</feature>
<feature type="transmembrane region" description="Helical" evidence="9">
    <location>
        <begin position="290"/>
        <end position="316"/>
    </location>
</feature>
<feature type="transmembrane region" description="Helical" evidence="9">
    <location>
        <begin position="106"/>
        <end position="129"/>
    </location>
</feature>
<name>A0ABY5W1F9_9ACTN</name>
<keyword evidence="6 7" id="KW-0472">Membrane</keyword>
<evidence type="ECO:0000256" key="4">
    <source>
        <dbReference type="ARBA" id="ARBA00022692"/>
    </source>
</evidence>
<feature type="transmembrane region" description="Helical" evidence="9">
    <location>
        <begin position="36"/>
        <end position="59"/>
    </location>
</feature>
<evidence type="ECO:0000313" key="11">
    <source>
        <dbReference type="Proteomes" id="UP001059617"/>
    </source>
</evidence>
<gene>
    <name evidence="10" type="ORF">Dfulv_03415</name>
</gene>
<dbReference type="Gene3D" id="1.10.4160.10">
    <property type="entry name" value="Hydantoin permease"/>
    <property type="match status" value="1"/>
</dbReference>
<evidence type="ECO:0000256" key="9">
    <source>
        <dbReference type="SAM" id="Phobius"/>
    </source>
</evidence>
<evidence type="ECO:0000313" key="10">
    <source>
        <dbReference type="EMBL" id="UWP83367.1"/>
    </source>
</evidence>
<feature type="transmembrane region" description="Helical" evidence="9">
    <location>
        <begin position="174"/>
        <end position="196"/>
    </location>
</feature>
<feature type="transmembrane region" description="Helical" evidence="9">
    <location>
        <begin position="361"/>
        <end position="386"/>
    </location>
</feature>
<dbReference type="PANTHER" id="PTHR31806">
    <property type="entry name" value="PURINE-CYTOSINE PERMEASE FCY2-RELATED"/>
    <property type="match status" value="1"/>
</dbReference>
<dbReference type="Proteomes" id="UP001059617">
    <property type="component" value="Chromosome"/>
</dbReference>
<feature type="transmembrane region" description="Helical" evidence="9">
    <location>
        <begin position="407"/>
        <end position="432"/>
    </location>
</feature>
<keyword evidence="3 7" id="KW-0813">Transport</keyword>
<organism evidence="10 11">
    <name type="scientific">Dactylosporangium fulvum</name>
    <dbReference type="NCBI Taxonomy" id="53359"/>
    <lineage>
        <taxon>Bacteria</taxon>
        <taxon>Bacillati</taxon>
        <taxon>Actinomycetota</taxon>
        <taxon>Actinomycetes</taxon>
        <taxon>Micromonosporales</taxon>
        <taxon>Micromonosporaceae</taxon>
        <taxon>Dactylosporangium</taxon>
    </lineage>
</organism>
<feature type="transmembrane region" description="Helical" evidence="9">
    <location>
        <begin position="208"/>
        <end position="232"/>
    </location>
</feature>
<keyword evidence="4 9" id="KW-0812">Transmembrane</keyword>
<evidence type="ECO:0000256" key="8">
    <source>
        <dbReference type="SAM" id="MobiDB-lite"/>
    </source>
</evidence>
<feature type="transmembrane region" description="Helical" evidence="9">
    <location>
        <begin position="337"/>
        <end position="355"/>
    </location>
</feature>
<comment type="similarity">
    <text evidence="2 7">Belongs to the purine-cytosine permease (2.A.39) family.</text>
</comment>
<evidence type="ECO:0000256" key="1">
    <source>
        <dbReference type="ARBA" id="ARBA00004141"/>
    </source>
</evidence>
<dbReference type="PANTHER" id="PTHR31806:SF1">
    <property type="entry name" value="PURINE-CYTOSINE PERMEASE FCY2-RELATED"/>
    <property type="match status" value="1"/>
</dbReference>
<feature type="region of interest" description="Disordered" evidence="8">
    <location>
        <begin position="471"/>
        <end position="496"/>
    </location>
</feature>
<comment type="subcellular location">
    <subcellularLocation>
        <location evidence="1">Membrane</location>
        <topology evidence="1">Multi-pass membrane protein</topology>
    </subcellularLocation>
</comment>
<dbReference type="InterPro" id="IPR026030">
    <property type="entry name" value="Pur-cyt_permease_Fcy2/21/22"/>
</dbReference>
<dbReference type="PIRSF" id="PIRSF002744">
    <property type="entry name" value="Pur-cyt_permease"/>
    <property type="match status" value="1"/>
</dbReference>
<feature type="transmembrane region" description="Helical" evidence="9">
    <location>
        <begin position="244"/>
        <end position="270"/>
    </location>
</feature>
<evidence type="ECO:0000256" key="7">
    <source>
        <dbReference type="PIRNR" id="PIRNR002744"/>
    </source>
</evidence>
<feature type="transmembrane region" description="Helical" evidence="9">
    <location>
        <begin position="65"/>
        <end position="86"/>
    </location>
</feature>
<reference evidence="10" key="1">
    <citation type="submission" date="2021-04" db="EMBL/GenBank/DDBJ databases">
        <authorList>
            <person name="Hartkoorn R.C."/>
            <person name="Beaudoing E."/>
            <person name="Hot D."/>
        </authorList>
    </citation>
    <scope>NUCLEOTIDE SEQUENCE</scope>
    <source>
        <strain evidence="10">NRRL B-16292</strain>
    </source>
</reference>
<evidence type="ECO:0000256" key="5">
    <source>
        <dbReference type="ARBA" id="ARBA00022989"/>
    </source>
</evidence>
<keyword evidence="11" id="KW-1185">Reference proteome</keyword>
<reference evidence="10" key="2">
    <citation type="submission" date="2022-09" db="EMBL/GenBank/DDBJ databases">
        <title>Biosynthetic gene clusters of Dactylosporangioum fulvum.</title>
        <authorList>
            <person name="Caradec T."/>
        </authorList>
    </citation>
    <scope>NUCLEOTIDE SEQUENCE</scope>
    <source>
        <strain evidence="10">NRRL B-16292</strain>
    </source>
</reference>
<accession>A0ABY5W1F9</accession>
<protein>
    <submittedName>
        <fullName evidence="10">Cytosine permease</fullName>
    </submittedName>
</protein>
<evidence type="ECO:0000256" key="6">
    <source>
        <dbReference type="ARBA" id="ARBA00023136"/>
    </source>
</evidence>
<proteinExistence type="inferred from homology"/>
<sequence length="496" mass="52174">MPTDNQIIDMNRGPRSELVESASIEWIPLDLRKGNAWSITPFFFVANWSFFTIALGFTGPSLGLSLGWTLVAGVAGMVFGTFFMAFHATQGPHMGLPQIIQSRAQFGFYGASTALFMAVACYMGFGVVYTVLTTGGLHSLFGWSPLLVGVVINVGAAALAVLGHHALHQLSRIIFYISLPLFVAFSAMIVLGHVTAPHGSGPVGSTGFTASAFVTQFAVAAAYNIALAPIVSDYTRYLPETTRPGLLVAAVYTGTGLSATWLMAIGAWLASKFGADDALTSLAHAGDSVFSGFGVILALVSVATLVVCLGSFSYSVALQVLTAADMFGVRGGKRGRLWIGLAAVAIWSAIAIPFGDNVVGVAGGALSSMLFLLVPWTAVNLTDYFLVRKGSYSIADILDKNGRYGLWSVRGLVAYGAGFAFMVPFAVLPYFHGPIANLINGIDVSFLVGLVVAAATYYLWPARQQQPRSAPVVPAATTVSANGPGHHDDRPTRAAV</sequence>
<evidence type="ECO:0000256" key="2">
    <source>
        <dbReference type="ARBA" id="ARBA00008974"/>
    </source>
</evidence>
<dbReference type="RefSeq" id="WP_259861152.1">
    <property type="nucleotide sequence ID" value="NZ_BAAAST010000030.1"/>
</dbReference>